<sequence>MYENINLKNMSSGAINDKMVHPPVDMHLEDVLIVRDQGEDHGDVPSRH</sequence>
<dbReference type="EMBL" id="JAFJZZ010000001">
    <property type="protein sequence ID" value="MBN7771854.1"/>
    <property type="molecule type" value="Genomic_DNA"/>
</dbReference>
<organism evidence="1 2">
    <name type="scientific">Clostridium aminobutyricum</name>
    <dbReference type="NCBI Taxonomy" id="33953"/>
    <lineage>
        <taxon>Bacteria</taxon>
        <taxon>Bacillati</taxon>
        <taxon>Bacillota</taxon>
        <taxon>Clostridia</taxon>
        <taxon>Eubacteriales</taxon>
        <taxon>Clostridiaceae</taxon>
        <taxon>Clostridium</taxon>
    </lineage>
</organism>
<proteinExistence type="predicted"/>
<gene>
    <name evidence="1" type="ORF">JYB65_00575</name>
</gene>
<reference evidence="1" key="1">
    <citation type="submission" date="2021-02" db="EMBL/GenBank/DDBJ databases">
        <title>Abyssanaerobacter marinus gen.nov., sp., nov, anaerobic bacterium isolated from the Onnuri vent field of Indian Ocean and suggestion of Mogibacteriaceae fam. nov., and proposal of reclassification of ambiguous this family's genus member.</title>
        <authorList>
            <person name="Kim Y.J."/>
            <person name="Yang J.-A."/>
        </authorList>
    </citation>
    <scope>NUCLEOTIDE SEQUENCE</scope>
    <source>
        <strain evidence="1">DSM 2634</strain>
    </source>
</reference>
<comment type="caution">
    <text evidence="1">The sequence shown here is derived from an EMBL/GenBank/DDBJ whole genome shotgun (WGS) entry which is preliminary data.</text>
</comment>
<accession>A0A939IHV5</accession>
<dbReference type="RefSeq" id="WP_206580645.1">
    <property type="nucleotide sequence ID" value="NZ_JAFJZZ010000001.1"/>
</dbReference>
<name>A0A939IHV5_CLOAM</name>
<dbReference type="Proteomes" id="UP000664545">
    <property type="component" value="Unassembled WGS sequence"/>
</dbReference>
<protein>
    <submittedName>
        <fullName evidence="1">Uncharacterized protein</fullName>
    </submittedName>
</protein>
<evidence type="ECO:0000313" key="1">
    <source>
        <dbReference type="EMBL" id="MBN7771854.1"/>
    </source>
</evidence>
<dbReference type="AlphaFoldDB" id="A0A939IHV5"/>
<keyword evidence="2" id="KW-1185">Reference proteome</keyword>
<evidence type="ECO:0000313" key="2">
    <source>
        <dbReference type="Proteomes" id="UP000664545"/>
    </source>
</evidence>